<evidence type="ECO:0000259" key="1">
    <source>
        <dbReference type="Pfam" id="PF07883"/>
    </source>
</evidence>
<dbReference type="InterPro" id="IPR053146">
    <property type="entry name" value="QDO-like"/>
</dbReference>
<sequence>MTMINTTIAGKELLWFNNTLVAIQVSSADGEDGICVIEHRQPYGDSAPLHVHRNEDEVFHILEGRIRFVVDGRQRIAGAGETVLAPKGLPHTYKVESPEGAHTLTITRGSDFETMVRKASRPAERAELPQAAVPTPEMIEMLTRLCAENGIDIVGPPME</sequence>
<comment type="caution">
    <text evidence="2">The sequence shown here is derived from an EMBL/GenBank/DDBJ whole genome shotgun (WGS) entry which is preliminary data.</text>
</comment>
<evidence type="ECO:0000313" key="2">
    <source>
        <dbReference type="EMBL" id="MDX8535230.1"/>
    </source>
</evidence>
<dbReference type="InterPro" id="IPR013096">
    <property type="entry name" value="Cupin_2"/>
</dbReference>
<reference evidence="2 3" key="1">
    <citation type="submission" date="2023-08" db="EMBL/GenBank/DDBJ databases">
        <title>Implementing the SeqCode for naming new Mesorhizobium species isolated from Vachellia karroo root nodules.</title>
        <authorList>
            <person name="Van Lill M."/>
        </authorList>
    </citation>
    <scope>NUCLEOTIDE SEQUENCE [LARGE SCALE GENOMIC DNA]</scope>
    <source>
        <strain evidence="2 3">VK25D</strain>
    </source>
</reference>
<gene>
    <name evidence="2" type="ORF">RFM42_29850</name>
</gene>
<dbReference type="InterPro" id="IPR014710">
    <property type="entry name" value="RmlC-like_jellyroll"/>
</dbReference>
<dbReference type="Proteomes" id="UP001285154">
    <property type="component" value="Unassembled WGS sequence"/>
</dbReference>
<dbReference type="RefSeq" id="WP_320252879.1">
    <property type="nucleotide sequence ID" value="NZ_JAVIIQ010000017.1"/>
</dbReference>
<dbReference type="PANTHER" id="PTHR36440">
    <property type="entry name" value="PUTATIVE (AFU_ORTHOLOGUE AFUA_8G07350)-RELATED"/>
    <property type="match status" value="1"/>
</dbReference>
<proteinExistence type="predicted"/>
<dbReference type="EMBL" id="JAVIIQ010000017">
    <property type="protein sequence ID" value="MDX8535230.1"/>
    <property type="molecule type" value="Genomic_DNA"/>
</dbReference>
<feature type="domain" description="Cupin type-2" evidence="1">
    <location>
        <begin position="41"/>
        <end position="106"/>
    </location>
</feature>
<name>A0ABU5AC11_9HYPH</name>
<dbReference type="Pfam" id="PF07883">
    <property type="entry name" value="Cupin_2"/>
    <property type="match status" value="1"/>
</dbReference>
<dbReference type="PANTHER" id="PTHR36440:SF1">
    <property type="entry name" value="PUTATIVE (AFU_ORTHOLOGUE AFUA_8G07350)-RELATED"/>
    <property type="match status" value="1"/>
</dbReference>
<organism evidence="2 3">
    <name type="scientific">Mesorhizobium vachelliae</name>
    <dbReference type="NCBI Taxonomy" id="3072309"/>
    <lineage>
        <taxon>Bacteria</taxon>
        <taxon>Pseudomonadati</taxon>
        <taxon>Pseudomonadota</taxon>
        <taxon>Alphaproteobacteria</taxon>
        <taxon>Hyphomicrobiales</taxon>
        <taxon>Phyllobacteriaceae</taxon>
        <taxon>Mesorhizobium</taxon>
    </lineage>
</organism>
<dbReference type="SUPFAM" id="SSF51182">
    <property type="entry name" value="RmlC-like cupins"/>
    <property type="match status" value="1"/>
</dbReference>
<protein>
    <submittedName>
        <fullName evidence="2">Cupin domain-containing protein</fullName>
    </submittedName>
</protein>
<accession>A0ABU5AC11</accession>
<dbReference type="InterPro" id="IPR011051">
    <property type="entry name" value="RmlC_Cupin_sf"/>
</dbReference>
<dbReference type="Gene3D" id="2.60.120.10">
    <property type="entry name" value="Jelly Rolls"/>
    <property type="match status" value="1"/>
</dbReference>
<keyword evidence="3" id="KW-1185">Reference proteome</keyword>
<evidence type="ECO:0000313" key="3">
    <source>
        <dbReference type="Proteomes" id="UP001285154"/>
    </source>
</evidence>